<reference evidence="1 2" key="1">
    <citation type="submission" date="2021-01" db="EMBL/GenBank/DDBJ databases">
        <title>Actinoplanes sp. nov. LDG1-06 isolated from lichen.</title>
        <authorList>
            <person name="Saeng-In P."/>
            <person name="Phongsopitanun W."/>
            <person name="Kanchanasin P."/>
            <person name="Yuki M."/>
            <person name="Kudo T."/>
            <person name="Ohkuma M."/>
            <person name="Tanasupawat S."/>
        </authorList>
    </citation>
    <scope>NUCLEOTIDE SEQUENCE [LARGE SCALE GENOMIC DNA]</scope>
    <source>
        <strain evidence="1 2">LDG1-06</strain>
    </source>
</reference>
<dbReference type="Proteomes" id="UP000632138">
    <property type="component" value="Unassembled WGS sequence"/>
</dbReference>
<comment type="caution">
    <text evidence="1">The sequence shown here is derived from an EMBL/GenBank/DDBJ whole genome shotgun (WGS) entry which is preliminary data.</text>
</comment>
<evidence type="ECO:0000313" key="2">
    <source>
        <dbReference type="Proteomes" id="UP000632138"/>
    </source>
</evidence>
<evidence type="ECO:0000313" key="1">
    <source>
        <dbReference type="EMBL" id="MBM2623397.1"/>
    </source>
</evidence>
<sequence>MTDHQPIDDELLRMVGNAQEARAVKENLQRLRDGAGGPAFAEMAKDLLEGRTTLREIGNSAAYGPQLSAAFRRFQQWRSELTPEERAKLERKAQEQLEDPGTA</sequence>
<name>A0ABS2AU63_9ACTN</name>
<organism evidence="1 2">
    <name type="scientific">Paractinoplanes ovalisporus</name>
    <dbReference type="NCBI Taxonomy" id="2810368"/>
    <lineage>
        <taxon>Bacteria</taxon>
        <taxon>Bacillati</taxon>
        <taxon>Actinomycetota</taxon>
        <taxon>Actinomycetes</taxon>
        <taxon>Micromonosporales</taxon>
        <taxon>Micromonosporaceae</taxon>
        <taxon>Paractinoplanes</taxon>
    </lineage>
</organism>
<gene>
    <name evidence="1" type="ORF">JIG36_48675</name>
</gene>
<protein>
    <submittedName>
        <fullName evidence="1">Uncharacterized protein</fullName>
    </submittedName>
</protein>
<proteinExistence type="predicted"/>
<dbReference type="EMBL" id="JAENHP010000035">
    <property type="protein sequence ID" value="MBM2623397.1"/>
    <property type="molecule type" value="Genomic_DNA"/>
</dbReference>
<accession>A0ABS2AU63</accession>
<keyword evidence="2" id="KW-1185">Reference proteome</keyword>